<feature type="domain" description="Ig-like" evidence="7">
    <location>
        <begin position="527"/>
        <end position="614"/>
    </location>
</feature>
<dbReference type="InterPro" id="IPR013098">
    <property type="entry name" value="Ig_I-set"/>
</dbReference>
<evidence type="ECO:0000313" key="9">
    <source>
        <dbReference type="Proteomes" id="UP001186944"/>
    </source>
</evidence>
<dbReference type="Gene3D" id="2.60.40.10">
    <property type="entry name" value="Immunoglobulins"/>
    <property type="match status" value="5"/>
</dbReference>
<feature type="compositionally biased region" description="Polar residues" evidence="6">
    <location>
        <begin position="636"/>
        <end position="652"/>
    </location>
</feature>
<evidence type="ECO:0000256" key="1">
    <source>
        <dbReference type="ARBA" id="ARBA00004496"/>
    </source>
</evidence>
<dbReference type="Proteomes" id="UP001186944">
    <property type="component" value="Unassembled WGS sequence"/>
</dbReference>
<accession>A0AA88XCX1</accession>
<evidence type="ECO:0000256" key="4">
    <source>
        <dbReference type="ARBA" id="ARBA00023157"/>
    </source>
</evidence>
<protein>
    <recommendedName>
        <fullName evidence="7">Ig-like domain-containing protein</fullName>
    </recommendedName>
</protein>
<keyword evidence="3" id="KW-0732">Signal</keyword>
<feature type="domain" description="Ig-like" evidence="7">
    <location>
        <begin position="385"/>
        <end position="475"/>
    </location>
</feature>
<dbReference type="InterPro" id="IPR007110">
    <property type="entry name" value="Ig-like_dom"/>
</dbReference>
<feature type="compositionally biased region" description="Polar residues" evidence="6">
    <location>
        <begin position="487"/>
        <end position="503"/>
    </location>
</feature>
<keyword evidence="9" id="KW-1185">Reference proteome</keyword>
<dbReference type="GO" id="GO:0045989">
    <property type="term" value="P:positive regulation of striated muscle contraction"/>
    <property type="evidence" value="ECO:0007669"/>
    <property type="project" value="UniProtKB-ARBA"/>
</dbReference>
<dbReference type="GO" id="GO:0043025">
    <property type="term" value="C:neuronal cell body"/>
    <property type="evidence" value="ECO:0007669"/>
    <property type="project" value="TreeGrafter"/>
</dbReference>
<feature type="compositionally biased region" description="Polar residues" evidence="6">
    <location>
        <begin position="678"/>
        <end position="691"/>
    </location>
</feature>
<dbReference type="EMBL" id="VSWD01000014">
    <property type="protein sequence ID" value="KAK3083033.1"/>
    <property type="molecule type" value="Genomic_DNA"/>
</dbReference>
<organism evidence="8 9">
    <name type="scientific">Pinctada imbricata</name>
    <name type="common">Atlantic pearl-oyster</name>
    <name type="synonym">Pinctada martensii</name>
    <dbReference type="NCBI Taxonomy" id="66713"/>
    <lineage>
        <taxon>Eukaryota</taxon>
        <taxon>Metazoa</taxon>
        <taxon>Spiralia</taxon>
        <taxon>Lophotrochozoa</taxon>
        <taxon>Mollusca</taxon>
        <taxon>Bivalvia</taxon>
        <taxon>Autobranchia</taxon>
        <taxon>Pteriomorphia</taxon>
        <taxon>Pterioida</taxon>
        <taxon>Pterioidea</taxon>
        <taxon>Pteriidae</taxon>
        <taxon>Pinctada</taxon>
    </lineage>
</organism>
<feature type="compositionally biased region" description="Basic and acidic residues" evidence="6">
    <location>
        <begin position="505"/>
        <end position="514"/>
    </location>
</feature>
<evidence type="ECO:0000259" key="7">
    <source>
        <dbReference type="PROSITE" id="PS50835"/>
    </source>
</evidence>
<evidence type="ECO:0000256" key="3">
    <source>
        <dbReference type="ARBA" id="ARBA00022729"/>
    </source>
</evidence>
<dbReference type="GO" id="GO:0008046">
    <property type="term" value="F:axon guidance receptor activity"/>
    <property type="evidence" value="ECO:0007669"/>
    <property type="project" value="TreeGrafter"/>
</dbReference>
<sequence length="739" mass="82734">MRIGQCTSLTRPWVTYLEDLSCRGAATPLLYEDCTIPGAELKVDELTWPWVTYLNKYDKNMFSVRLIRDRRSSKSDKETPPDFITKPRRQFVEEGQTAKFKASYDGPPSTKLTWSKNGKPITNDKQHRIYCENDVHYLDICAVTSDDGGQYTCTLQSPSGTVTASAELEVFVRPKSASRKDQGFVSPQVDVPLTDMYVSNGERNVKMECKFSNAIDATCVWRRNGQKLNSSYLSKQTFDGRLATLTLSRITDRETGSYECEASSSGGSAVTKATLSISDPTTRHIPPKFVTPLSDHTLAPGESVVLESRVTGFPKPTIKWYRNKQEIKSTKSVKIEFDNPVVRLTMSNVQISDSDTYKCVAENDAGSDQIKATITVKGASSQGEPPIFVKELTDMDADEGDKVELVVEVKGTFPIYVAWLHREREIPINDHDFRIFSDKNVHKLIIPEVFLEDSGKFICEVYNDHGDTETFCNLNVRETDNSLCMQQTSETNNESSAVESLDQSDSDKSYRTSRSDSGFVEQFGQKPDFVLKPRSVEVDHGLSAIFLCRPTGNPPPTVIWRKQGELIQNDNKHRISVGVDCYLEIRSVTTQDSGVYTCELTNLLGSVTTETDLIVRNSISEKSSPSDVRSLLRKSSLPNTPPTSIKSSSPMKSTDEKKEPTFVLTKMSKLQHTEETTSRLSENKNSFSSLKQTERKSSAPSHSGSVSKQIDRWQKLEQKPPKSPVNVDYRSVLKSASEK</sequence>
<dbReference type="SMART" id="SM00408">
    <property type="entry name" value="IGc2"/>
    <property type="match status" value="5"/>
</dbReference>
<keyword evidence="2" id="KW-0963">Cytoplasm</keyword>
<feature type="region of interest" description="Disordered" evidence="6">
    <location>
        <begin position="487"/>
        <end position="517"/>
    </location>
</feature>
<evidence type="ECO:0000256" key="6">
    <source>
        <dbReference type="SAM" id="MobiDB-lite"/>
    </source>
</evidence>
<dbReference type="GO" id="GO:0007156">
    <property type="term" value="P:homophilic cell adhesion via plasma membrane adhesion molecules"/>
    <property type="evidence" value="ECO:0007669"/>
    <property type="project" value="TreeGrafter"/>
</dbReference>
<dbReference type="PANTHER" id="PTHR45080">
    <property type="entry name" value="CONTACTIN 5"/>
    <property type="match status" value="1"/>
</dbReference>
<feature type="domain" description="Ig-like" evidence="7">
    <location>
        <begin position="287"/>
        <end position="375"/>
    </location>
</feature>
<evidence type="ECO:0000256" key="5">
    <source>
        <dbReference type="ARBA" id="ARBA00023319"/>
    </source>
</evidence>
<evidence type="ECO:0000313" key="8">
    <source>
        <dbReference type="EMBL" id="KAK3083033.1"/>
    </source>
</evidence>
<feature type="domain" description="Ig-like" evidence="7">
    <location>
        <begin position="81"/>
        <end position="169"/>
    </location>
</feature>
<dbReference type="FunFam" id="2.60.40.10:FF:000107">
    <property type="entry name" value="Myosin, light chain kinase a"/>
    <property type="match status" value="3"/>
</dbReference>
<dbReference type="GO" id="GO:0005886">
    <property type="term" value="C:plasma membrane"/>
    <property type="evidence" value="ECO:0007669"/>
    <property type="project" value="TreeGrafter"/>
</dbReference>
<dbReference type="PROSITE" id="PS50835">
    <property type="entry name" value="IG_LIKE"/>
    <property type="match status" value="5"/>
</dbReference>
<dbReference type="SMART" id="SM00409">
    <property type="entry name" value="IG"/>
    <property type="match status" value="5"/>
</dbReference>
<keyword evidence="4" id="KW-1015">Disulfide bond</keyword>
<keyword evidence="5" id="KW-0393">Immunoglobulin domain</keyword>
<dbReference type="CDD" id="cd00096">
    <property type="entry name" value="Ig"/>
    <property type="match status" value="1"/>
</dbReference>
<dbReference type="InterPro" id="IPR050958">
    <property type="entry name" value="Cell_Adh-Cytoskel_Orgn"/>
</dbReference>
<dbReference type="FunFam" id="2.60.40.10:FF:000425">
    <property type="entry name" value="Myosin light chain kinase"/>
    <property type="match status" value="1"/>
</dbReference>
<dbReference type="GO" id="GO:0005737">
    <property type="term" value="C:cytoplasm"/>
    <property type="evidence" value="ECO:0007669"/>
    <property type="project" value="UniProtKB-SubCell"/>
</dbReference>
<dbReference type="GO" id="GO:0050808">
    <property type="term" value="P:synapse organization"/>
    <property type="evidence" value="ECO:0007669"/>
    <property type="project" value="TreeGrafter"/>
</dbReference>
<feature type="compositionally biased region" description="Polar residues" evidence="6">
    <location>
        <begin position="698"/>
        <end position="708"/>
    </location>
</feature>
<feature type="region of interest" description="Disordered" evidence="6">
    <location>
        <begin position="624"/>
        <end position="739"/>
    </location>
</feature>
<reference evidence="8" key="1">
    <citation type="submission" date="2019-08" db="EMBL/GenBank/DDBJ databases">
        <title>The improved chromosome-level genome for the pearl oyster Pinctada fucata martensii using PacBio sequencing and Hi-C.</title>
        <authorList>
            <person name="Zheng Z."/>
        </authorList>
    </citation>
    <scope>NUCLEOTIDE SEQUENCE</scope>
    <source>
        <strain evidence="8">ZZ-2019</strain>
        <tissue evidence="8">Adductor muscle</tissue>
    </source>
</reference>
<name>A0AA88XCX1_PINIB</name>
<dbReference type="InterPro" id="IPR013783">
    <property type="entry name" value="Ig-like_fold"/>
</dbReference>
<proteinExistence type="predicted"/>
<evidence type="ECO:0000256" key="2">
    <source>
        <dbReference type="ARBA" id="ARBA00022490"/>
    </source>
</evidence>
<gene>
    <name evidence="8" type="ORF">FSP39_012120</name>
</gene>
<dbReference type="GO" id="GO:0030424">
    <property type="term" value="C:axon"/>
    <property type="evidence" value="ECO:0007669"/>
    <property type="project" value="TreeGrafter"/>
</dbReference>
<dbReference type="PANTHER" id="PTHR45080:SF8">
    <property type="entry name" value="IG-LIKE DOMAIN-CONTAINING PROTEIN"/>
    <property type="match status" value="1"/>
</dbReference>
<feature type="compositionally biased region" description="Basic and acidic residues" evidence="6">
    <location>
        <begin position="709"/>
        <end position="720"/>
    </location>
</feature>
<dbReference type="GO" id="GO:0060298">
    <property type="term" value="P:positive regulation of sarcomere organization"/>
    <property type="evidence" value="ECO:0007669"/>
    <property type="project" value="UniProtKB-ARBA"/>
</dbReference>
<dbReference type="InterPro" id="IPR003599">
    <property type="entry name" value="Ig_sub"/>
</dbReference>
<feature type="domain" description="Ig-like" evidence="7">
    <location>
        <begin position="187"/>
        <end position="276"/>
    </location>
</feature>
<comment type="subcellular location">
    <subcellularLocation>
        <location evidence="1">Cytoplasm</location>
    </subcellularLocation>
</comment>
<dbReference type="InterPro" id="IPR003598">
    <property type="entry name" value="Ig_sub2"/>
</dbReference>
<dbReference type="AlphaFoldDB" id="A0AA88XCX1"/>
<dbReference type="InterPro" id="IPR036179">
    <property type="entry name" value="Ig-like_dom_sf"/>
</dbReference>
<dbReference type="SUPFAM" id="SSF48726">
    <property type="entry name" value="Immunoglobulin"/>
    <property type="match status" value="5"/>
</dbReference>
<comment type="caution">
    <text evidence="8">The sequence shown here is derived from an EMBL/GenBank/DDBJ whole genome shotgun (WGS) entry which is preliminary data.</text>
</comment>
<dbReference type="Pfam" id="PF07679">
    <property type="entry name" value="I-set"/>
    <property type="match status" value="5"/>
</dbReference>